<evidence type="ECO:0000256" key="3">
    <source>
        <dbReference type="ARBA" id="ARBA00009419"/>
    </source>
</evidence>
<comment type="function">
    <text evidence="16">Plant lipoxygenase may be involved in a number of diverse aspects of plant physiology including growth and development, pest resistance, and senescence or responses to wounding.</text>
</comment>
<evidence type="ECO:0000256" key="5">
    <source>
        <dbReference type="ARBA" id="ARBA00022516"/>
    </source>
</evidence>
<keyword evidence="12" id="KW-0443">Lipid metabolism</keyword>
<dbReference type="PROSITE" id="PS00711">
    <property type="entry name" value="LIPOXYGENASE_1"/>
    <property type="match status" value="1"/>
</dbReference>
<dbReference type="InterPro" id="IPR020833">
    <property type="entry name" value="LipOase_Fe_BS"/>
</dbReference>
<dbReference type="PROSITE" id="PS51393">
    <property type="entry name" value="LIPOXYGENASE_3"/>
    <property type="match status" value="1"/>
</dbReference>
<protein>
    <recommendedName>
        <fullName evidence="16">Lipoxygenase</fullName>
        <ecNumber evidence="16">1.13.11.-</ecNumber>
    </recommendedName>
</protein>
<feature type="domain" description="Lipoxygenase" evidence="19">
    <location>
        <begin position="41"/>
        <end position="740"/>
    </location>
</feature>
<evidence type="ECO:0000256" key="16">
    <source>
        <dbReference type="RuleBase" id="RU003975"/>
    </source>
</evidence>
<comment type="caution">
    <text evidence="14">Lacks conserved residue(s) required for the propagation of feature annotation.</text>
</comment>
<dbReference type="PROSITE" id="PS50095">
    <property type="entry name" value="PLAT"/>
    <property type="match status" value="1"/>
</dbReference>
<dbReference type="Gene3D" id="4.10.372.10">
    <property type="entry name" value="Lipoxygenase-1, Domain 3"/>
    <property type="match status" value="1"/>
</dbReference>
<dbReference type="EC" id="1.13.11.-" evidence="16"/>
<keyword evidence="4" id="KW-0963">Cytoplasm</keyword>
<dbReference type="Gene3D" id="2.60.60.20">
    <property type="entry name" value="PLAT/LH2 domain"/>
    <property type="match status" value="1"/>
</dbReference>
<evidence type="ECO:0000256" key="14">
    <source>
        <dbReference type="PROSITE-ProRule" id="PRU00152"/>
    </source>
</evidence>
<evidence type="ECO:0000256" key="6">
    <source>
        <dbReference type="ARBA" id="ARBA00022723"/>
    </source>
</evidence>
<evidence type="ECO:0000259" key="18">
    <source>
        <dbReference type="PROSITE" id="PS50095"/>
    </source>
</evidence>
<dbReference type="GO" id="GO:0034440">
    <property type="term" value="P:lipid oxidation"/>
    <property type="evidence" value="ECO:0007669"/>
    <property type="project" value="InterPro"/>
</dbReference>
<keyword evidence="7 16" id="KW-0925">Oxylipin biosynthesis</keyword>
<dbReference type="InterPro" id="IPR036226">
    <property type="entry name" value="LipOase_C_sf"/>
</dbReference>
<organism evidence="20 21">
    <name type="scientific">Sphenostylis stenocarpa</name>
    <dbReference type="NCBI Taxonomy" id="92480"/>
    <lineage>
        <taxon>Eukaryota</taxon>
        <taxon>Viridiplantae</taxon>
        <taxon>Streptophyta</taxon>
        <taxon>Embryophyta</taxon>
        <taxon>Tracheophyta</taxon>
        <taxon>Spermatophyta</taxon>
        <taxon>Magnoliopsida</taxon>
        <taxon>eudicotyledons</taxon>
        <taxon>Gunneridae</taxon>
        <taxon>Pentapetalae</taxon>
        <taxon>rosids</taxon>
        <taxon>fabids</taxon>
        <taxon>Fabales</taxon>
        <taxon>Fabaceae</taxon>
        <taxon>Papilionoideae</taxon>
        <taxon>50 kb inversion clade</taxon>
        <taxon>NPAAA clade</taxon>
        <taxon>indigoferoid/millettioid clade</taxon>
        <taxon>Phaseoleae</taxon>
        <taxon>Sphenostylis</taxon>
    </lineage>
</organism>
<dbReference type="InterPro" id="IPR013819">
    <property type="entry name" value="LipOase_C"/>
</dbReference>
<comment type="similarity">
    <text evidence="3 15">Belongs to the lipoxygenase family.</text>
</comment>
<dbReference type="Gene3D" id="3.10.450.60">
    <property type="match status" value="1"/>
</dbReference>
<dbReference type="PRINTS" id="PR00087">
    <property type="entry name" value="LIPOXYGENASE"/>
</dbReference>
<dbReference type="SUPFAM" id="SSF48484">
    <property type="entry name" value="Lipoxigenase"/>
    <property type="match status" value="1"/>
</dbReference>
<keyword evidence="10 15" id="KW-0560">Oxidoreductase</keyword>
<comment type="subcellular location">
    <subcellularLocation>
        <location evidence="2">Cytoplasm</location>
    </subcellularLocation>
</comment>
<evidence type="ECO:0000256" key="7">
    <source>
        <dbReference type="ARBA" id="ARBA00022767"/>
    </source>
</evidence>
<evidence type="ECO:0000256" key="8">
    <source>
        <dbReference type="ARBA" id="ARBA00022832"/>
    </source>
</evidence>
<dbReference type="InterPro" id="IPR027433">
    <property type="entry name" value="Lipoxygenase_dom_3"/>
</dbReference>
<gene>
    <name evidence="20" type="ORF">AYBTSS11_LOCUS20814</name>
</gene>
<keyword evidence="6 15" id="KW-0479">Metal-binding</keyword>
<comment type="pathway">
    <text evidence="16">Lipid metabolism; oxylipin biosynthesis.</text>
</comment>
<evidence type="ECO:0000256" key="11">
    <source>
        <dbReference type="ARBA" id="ARBA00023004"/>
    </source>
</evidence>
<evidence type="ECO:0000313" key="21">
    <source>
        <dbReference type="Proteomes" id="UP001189624"/>
    </source>
</evidence>
<keyword evidence="8" id="KW-0276">Fatty acid metabolism</keyword>
<dbReference type="PROSITE" id="PS00081">
    <property type="entry name" value="LIPOXYGENASE_2"/>
    <property type="match status" value="1"/>
</dbReference>
<dbReference type="PANTHER" id="PTHR11771">
    <property type="entry name" value="LIPOXYGENASE"/>
    <property type="match status" value="1"/>
</dbReference>
<dbReference type="InterPro" id="IPR036392">
    <property type="entry name" value="PLAT/LH2_dom_sf"/>
</dbReference>
<dbReference type="Pfam" id="PF00305">
    <property type="entry name" value="Lipoxygenase"/>
    <property type="match status" value="1"/>
</dbReference>
<name>A0AA86VLD6_9FABA</name>
<evidence type="ECO:0000259" key="19">
    <source>
        <dbReference type="PROSITE" id="PS51393"/>
    </source>
</evidence>
<dbReference type="InterPro" id="IPR000907">
    <property type="entry name" value="LipOase"/>
</dbReference>
<feature type="region of interest" description="Disordered" evidence="17">
    <location>
        <begin position="87"/>
        <end position="128"/>
    </location>
</feature>
<evidence type="ECO:0000256" key="12">
    <source>
        <dbReference type="ARBA" id="ARBA00023098"/>
    </source>
</evidence>
<sequence>MFLKSIVLDGFPDGPVHVTCDSWVQPKHDSSVKRVFFTDKSYLPSQTPSGLRRLREEELKLLRGNGEGERKNSDRIYDYDVYNDLADPDSNPNLERPVLGGSKQYPYPRRCRTGRQHTDSDPYTEKRSSSFYVPRDDAFSDTKQSQFTMSTISSGISAVFESLDAILTDQDLGFRSFEDIDTIYKEGFHLPTLKDNNLTFLQSVVPRLIKIATDSQNLLRFDTPETVKRDRFFWFSDEEFARETLAGVNPYSIQSVKEWPLRSKLESQIYGPPESAITREEIEPQIIGYGTIEEAIKDKKLYMLDYHDLFLPYVSKVREIKGTTLYGSRTLLFLTKQGTLKPLAIELTRPPIDGKPQWKQVFTPASHSVSDSTNLWLWRLAKAHVLAHDAGSHELINHWLRTHAVMEPFVIATNRQLSAMHPMYKLLHPHLRYTTAINAFAREVLINANGIIEKSFSPNKYSMELSSVAYDKLWRFDLQALPNDLINRGMAEVDPNAPHGLKLTIEDYPFANDGLLIWDAIKQWVTDYVNHYYPTPSIIESDQELQAWWTEIKTVGHGDKSEEPWWPNIKTPKDLIDIITTIAWTASAHHAAVNFGQYTYGGYFPNRPNIIRNKMPTEDPSKEEWESFRNKPEQTLLESFPSQIQATTMMLVFYILSYHSPDEEYIGQFMKPSWAEDTTVKAAFERFNSRLNEIEDIIDSRNADSNLKNRHGVGVVPYEQMKPFSGPGITGKGIPYSVSI</sequence>
<evidence type="ECO:0000256" key="15">
    <source>
        <dbReference type="RuleBase" id="RU003974"/>
    </source>
</evidence>
<evidence type="ECO:0000256" key="10">
    <source>
        <dbReference type="ARBA" id="ARBA00023002"/>
    </source>
</evidence>
<evidence type="ECO:0000256" key="9">
    <source>
        <dbReference type="ARBA" id="ARBA00022964"/>
    </source>
</evidence>
<dbReference type="SUPFAM" id="SSF49723">
    <property type="entry name" value="Lipase/lipooxygenase domain (PLAT/LH2 domain)"/>
    <property type="match status" value="1"/>
</dbReference>
<dbReference type="FunFam" id="1.20.245.10:FF:000002">
    <property type="entry name" value="Lipoxygenase"/>
    <property type="match status" value="1"/>
</dbReference>
<dbReference type="PRINTS" id="PR00468">
    <property type="entry name" value="PLTLPOXGNASE"/>
</dbReference>
<dbReference type="InterPro" id="IPR001246">
    <property type="entry name" value="LipOase_plant"/>
</dbReference>
<dbReference type="InterPro" id="IPR001024">
    <property type="entry name" value="PLAT/LH2_dom"/>
</dbReference>
<keyword evidence="9 15" id="KW-0223">Dioxygenase</keyword>
<dbReference type="Gene3D" id="1.20.245.10">
    <property type="entry name" value="Lipoxygenase-1, Domain 5"/>
    <property type="match status" value="1"/>
</dbReference>
<feature type="compositionally biased region" description="Basic and acidic residues" evidence="17">
    <location>
        <begin position="116"/>
        <end position="128"/>
    </location>
</feature>
<dbReference type="Proteomes" id="UP001189624">
    <property type="component" value="Chromosome 6"/>
</dbReference>
<dbReference type="GO" id="GO:0046872">
    <property type="term" value="F:metal ion binding"/>
    <property type="evidence" value="ECO:0007669"/>
    <property type="project" value="UniProtKB-UniRule"/>
</dbReference>
<keyword evidence="13 16" id="KW-0275">Fatty acid biosynthesis</keyword>
<reference evidence="20" key="1">
    <citation type="submission" date="2023-10" db="EMBL/GenBank/DDBJ databases">
        <authorList>
            <person name="Domelevo Entfellner J.-B."/>
        </authorList>
    </citation>
    <scope>NUCLEOTIDE SEQUENCE</scope>
</reference>
<dbReference type="GO" id="GO:0016702">
    <property type="term" value="F:oxidoreductase activity, acting on single donors with incorporation of molecular oxygen, incorporation of two atoms of oxygen"/>
    <property type="evidence" value="ECO:0007669"/>
    <property type="project" value="InterPro"/>
</dbReference>
<dbReference type="AlphaFoldDB" id="A0AA86VLD6"/>
<dbReference type="EMBL" id="OY731403">
    <property type="protein sequence ID" value="CAJ1965390.1"/>
    <property type="molecule type" value="Genomic_DNA"/>
</dbReference>
<keyword evidence="5 16" id="KW-0444">Lipid biosynthesis</keyword>
<evidence type="ECO:0000256" key="4">
    <source>
        <dbReference type="ARBA" id="ARBA00022490"/>
    </source>
</evidence>
<evidence type="ECO:0000256" key="13">
    <source>
        <dbReference type="ARBA" id="ARBA00023160"/>
    </source>
</evidence>
<evidence type="ECO:0000256" key="2">
    <source>
        <dbReference type="ARBA" id="ARBA00004496"/>
    </source>
</evidence>
<keyword evidence="11 15" id="KW-0408">Iron</keyword>
<evidence type="ECO:0000256" key="1">
    <source>
        <dbReference type="ARBA" id="ARBA00001962"/>
    </source>
</evidence>
<dbReference type="GO" id="GO:0031408">
    <property type="term" value="P:oxylipin biosynthetic process"/>
    <property type="evidence" value="ECO:0007669"/>
    <property type="project" value="UniProtKB-UniRule"/>
</dbReference>
<dbReference type="GO" id="GO:0005737">
    <property type="term" value="C:cytoplasm"/>
    <property type="evidence" value="ECO:0007669"/>
    <property type="project" value="UniProtKB-SubCell"/>
</dbReference>
<evidence type="ECO:0000313" key="20">
    <source>
        <dbReference type="EMBL" id="CAJ1965390.1"/>
    </source>
</evidence>
<dbReference type="Gramene" id="rna-AYBTSS11_LOCUS20814">
    <property type="protein sequence ID" value="CAJ1965390.1"/>
    <property type="gene ID" value="gene-AYBTSS11_LOCUS20814"/>
</dbReference>
<feature type="domain" description="PLAT" evidence="18">
    <location>
        <begin position="1"/>
        <end position="38"/>
    </location>
</feature>
<accession>A0AA86VLD6</accession>
<dbReference type="Gene3D" id="4.10.375.10">
    <property type="entry name" value="Lipoxygenase-1, Domain 2"/>
    <property type="match status" value="1"/>
</dbReference>
<dbReference type="GO" id="GO:0006633">
    <property type="term" value="P:fatty acid biosynthetic process"/>
    <property type="evidence" value="ECO:0007669"/>
    <property type="project" value="UniProtKB-KW"/>
</dbReference>
<evidence type="ECO:0000256" key="17">
    <source>
        <dbReference type="SAM" id="MobiDB-lite"/>
    </source>
</evidence>
<keyword evidence="21" id="KW-1185">Reference proteome</keyword>
<dbReference type="InterPro" id="IPR020834">
    <property type="entry name" value="LipOase_CS"/>
</dbReference>
<comment type="cofactor">
    <cofactor evidence="1 15">
        <name>Fe cation</name>
        <dbReference type="ChEBI" id="CHEBI:24875"/>
    </cofactor>
</comment>
<proteinExistence type="inferred from homology"/>